<sequence length="62" mass="6817">MGEIPQTAFVFYCLSLIAAITPAIAEESISPSCAIVTEELAVYFGEKSRWFRWQGFIPSSGV</sequence>
<name>A0A3M8ASW7_9BACL</name>
<comment type="caution">
    <text evidence="1">The sequence shown here is derived from an EMBL/GenBank/DDBJ whole genome shotgun (WGS) entry which is preliminary data.</text>
</comment>
<reference evidence="1 2" key="1">
    <citation type="submission" date="2018-10" db="EMBL/GenBank/DDBJ databases">
        <title>Phylogenomics of Brevibacillus.</title>
        <authorList>
            <person name="Dunlap C."/>
        </authorList>
    </citation>
    <scope>NUCLEOTIDE SEQUENCE [LARGE SCALE GENOMIC DNA]</scope>
    <source>
        <strain evidence="1 2">DSM 100115</strain>
    </source>
</reference>
<protein>
    <submittedName>
        <fullName evidence="1">Uncharacterized protein</fullName>
    </submittedName>
</protein>
<dbReference type="AlphaFoldDB" id="A0A3M8ASW7"/>
<evidence type="ECO:0000313" key="1">
    <source>
        <dbReference type="EMBL" id="RNB54291.1"/>
    </source>
</evidence>
<dbReference type="Proteomes" id="UP000268829">
    <property type="component" value="Unassembled WGS sequence"/>
</dbReference>
<accession>A0A3M8ASW7</accession>
<keyword evidence="2" id="KW-1185">Reference proteome</keyword>
<gene>
    <name evidence="1" type="ORF">EDM57_17780</name>
</gene>
<proteinExistence type="predicted"/>
<evidence type="ECO:0000313" key="2">
    <source>
        <dbReference type="Proteomes" id="UP000268829"/>
    </source>
</evidence>
<dbReference type="EMBL" id="RHHS01000041">
    <property type="protein sequence ID" value="RNB54291.1"/>
    <property type="molecule type" value="Genomic_DNA"/>
</dbReference>
<organism evidence="1 2">
    <name type="scientific">Brevibacillus gelatini</name>
    <dbReference type="NCBI Taxonomy" id="1655277"/>
    <lineage>
        <taxon>Bacteria</taxon>
        <taxon>Bacillati</taxon>
        <taxon>Bacillota</taxon>
        <taxon>Bacilli</taxon>
        <taxon>Bacillales</taxon>
        <taxon>Paenibacillaceae</taxon>
        <taxon>Brevibacillus</taxon>
    </lineage>
</organism>